<dbReference type="Pfam" id="PF07295">
    <property type="entry name" value="DUF1451"/>
    <property type="match status" value="1"/>
</dbReference>
<dbReference type="RefSeq" id="WP_162558497.1">
    <property type="nucleotide sequence ID" value="NZ_CP029347.1"/>
</dbReference>
<organism evidence="1 2">
    <name type="scientific">Saliniradius amylolyticus</name>
    <dbReference type="NCBI Taxonomy" id="2183582"/>
    <lineage>
        <taxon>Bacteria</taxon>
        <taxon>Pseudomonadati</taxon>
        <taxon>Pseudomonadota</taxon>
        <taxon>Gammaproteobacteria</taxon>
        <taxon>Alteromonadales</taxon>
        <taxon>Alteromonadaceae</taxon>
        <taxon>Saliniradius</taxon>
    </lineage>
</organism>
<keyword evidence="2" id="KW-1185">Reference proteome</keyword>
<evidence type="ECO:0008006" key="3">
    <source>
        <dbReference type="Google" id="ProtNLM"/>
    </source>
</evidence>
<proteinExistence type="predicted"/>
<reference evidence="1 2" key="1">
    <citation type="submission" date="2018-05" db="EMBL/GenBank/DDBJ databases">
        <title>Salinimonas sp. HMF8227 Genome sequencing and assembly.</title>
        <authorList>
            <person name="Kang H."/>
            <person name="Kang J."/>
            <person name="Cha I."/>
            <person name="Kim H."/>
            <person name="Joh K."/>
        </authorList>
    </citation>
    <scope>NUCLEOTIDE SEQUENCE [LARGE SCALE GENOMIC DNA]</scope>
    <source>
        <strain evidence="1 2">HMF8227</strain>
    </source>
</reference>
<protein>
    <recommendedName>
        <fullName evidence="3">Zinc ribbon-containing protein</fullName>
    </recommendedName>
</protein>
<name>A0A2S2E1D1_9ALTE</name>
<dbReference type="EMBL" id="CP029347">
    <property type="protein sequence ID" value="AWL11455.1"/>
    <property type="molecule type" value="Genomic_DNA"/>
</dbReference>
<dbReference type="InterPro" id="IPR009912">
    <property type="entry name" value="DUF1451"/>
</dbReference>
<sequence length="161" mass="18800">MQKQAKNYQQMLENLTDWVKKSVEQDVLSMMEIEKEAKAWIRAAKGLTEEEMEQLEYTLSRDLQTFASEMERDADESPWWQQVKADFWETLVSMADKNQLAMNEFKKDVEHHGIYRVGELVALGELECTSCGHRYTVTYAEPVHPCIECGNNEFARVLKEN</sequence>
<dbReference type="KEGG" id="salh:HMF8227_00962"/>
<evidence type="ECO:0000313" key="1">
    <source>
        <dbReference type="EMBL" id="AWL11455.1"/>
    </source>
</evidence>
<accession>A0A2S2E1D1</accession>
<evidence type="ECO:0000313" key="2">
    <source>
        <dbReference type="Proteomes" id="UP000245728"/>
    </source>
</evidence>
<dbReference type="Proteomes" id="UP000245728">
    <property type="component" value="Chromosome"/>
</dbReference>
<dbReference type="AlphaFoldDB" id="A0A2S2E1D1"/>
<gene>
    <name evidence="1" type="ORF">HMF8227_00962</name>
</gene>